<evidence type="ECO:0000256" key="1">
    <source>
        <dbReference type="ARBA" id="ARBA00001974"/>
    </source>
</evidence>
<dbReference type="Pfam" id="PF01266">
    <property type="entry name" value="DAO"/>
    <property type="match status" value="1"/>
</dbReference>
<protein>
    <submittedName>
        <fullName evidence="6">Glycine/D-amino acid oxidase, putative (Deaminating)</fullName>
    </submittedName>
</protein>
<reference evidence="6 7" key="1">
    <citation type="submission" date="2018-03" db="EMBL/GenBank/DDBJ databases">
        <title>Diversity of phytobeneficial traits revealed by whole-genome analysis of worldwide-isolated phenazine-producing Pseudomonas spp.</title>
        <authorList>
            <person name="Biessy A."/>
            <person name="Novinscak A."/>
            <person name="Blom J."/>
            <person name="Leger G."/>
            <person name="Thomashow L.S."/>
            <person name="Cazorla F.M."/>
            <person name="Josic D."/>
            <person name="Filion M."/>
        </authorList>
    </citation>
    <scope>NUCLEOTIDE SEQUENCE [LARGE SCALE GENOMIC DNA]</scope>
    <source>
        <strain evidence="6 7">ChPhzS24</strain>
    </source>
</reference>
<keyword evidence="2" id="KW-0285">Flavoprotein</keyword>
<dbReference type="GO" id="GO:0050660">
    <property type="term" value="F:flavin adenine dinucleotide binding"/>
    <property type="evidence" value="ECO:0007669"/>
    <property type="project" value="InterPro"/>
</dbReference>
<feature type="domain" description="FAD dependent oxidoreductase" evidence="5">
    <location>
        <begin position="7"/>
        <end position="373"/>
    </location>
</feature>
<dbReference type="GO" id="GO:0008115">
    <property type="term" value="F:sarcosine oxidase activity"/>
    <property type="evidence" value="ECO:0007669"/>
    <property type="project" value="TreeGrafter"/>
</dbReference>
<sequence length="394" mass="42780">MQTPEFDVVVVGLGAMGAATLYQLAKRGVKVAGIDRFAPPHDQGSSHGDTRITRQAVGEGAAYVPLAIRAQQIWRELEAQLDVPTEQPLFEQCGVLVMTSSATPSGQDGTPDFTESTLALARRFGIEHEVLDATQIRQRFPQFAPIHDSALGYFEPGGGYVRPERCIDAQLSLARQLGATLITGETVLDIKNEQDLVQITSQHRRISAAKVVVCAGMWSSQLLGAPFDKLLRVCRQTLYWYQLAEPVIFPEHSPSFIVHGASDEQTCYGFPPIPGEGSMKIATEQYSETSTPDSLERQVSAAQSEAMYRDLVQVNIAGVTSQRVKSAVCAYTVTPDSHFIIDEHPRLANVTVVSACSGHGFKHSAAIGEALAQQLVDGRSEIDLSAFSLARFGH</sequence>
<dbReference type="Gene3D" id="3.50.50.60">
    <property type="entry name" value="FAD/NAD(P)-binding domain"/>
    <property type="match status" value="1"/>
</dbReference>
<proteinExistence type="predicted"/>
<evidence type="ECO:0000256" key="3">
    <source>
        <dbReference type="ARBA" id="ARBA00022827"/>
    </source>
</evidence>
<organism evidence="6 7">
    <name type="scientific">Pseudomonas chlororaphis subsp. aureofaciens</name>
    <dbReference type="NCBI Taxonomy" id="587851"/>
    <lineage>
        <taxon>Bacteria</taxon>
        <taxon>Pseudomonadati</taxon>
        <taxon>Pseudomonadota</taxon>
        <taxon>Gammaproteobacteria</taxon>
        <taxon>Pseudomonadales</taxon>
        <taxon>Pseudomonadaceae</taxon>
        <taxon>Pseudomonas</taxon>
    </lineage>
</organism>
<dbReference type="SUPFAM" id="SSF54373">
    <property type="entry name" value="FAD-linked reductases, C-terminal domain"/>
    <property type="match status" value="1"/>
</dbReference>
<dbReference type="InterPro" id="IPR045170">
    <property type="entry name" value="MTOX"/>
</dbReference>
<evidence type="ECO:0000313" key="6">
    <source>
        <dbReference type="EMBL" id="AZE29070.1"/>
    </source>
</evidence>
<evidence type="ECO:0000256" key="4">
    <source>
        <dbReference type="ARBA" id="ARBA00023002"/>
    </source>
</evidence>
<evidence type="ECO:0000256" key="2">
    <source>
        <dbReference type="ARBA" id="ARBA00022630"/>
    </source>
</evidence>
<dbReference type="Proteomes" id="UP000280455">
    <property type="component" value="Chromosome"/>
</dbReference>
<dbReference type="SUPFAM" id="SSF51905">
    <property type="entry name" value="FAD/NAD(P)-binding domain"/>
    <property type="match status" value="1"/>
</dbReference>
<keyword evidence="3" id="KW-0274">FAD</keyword>
<accession>A0AAD0ZFJ3</accession>
<name>A0AAD0ZFJ3_9PSED</name>
<dbReference type="Gene3D" id="3.30.9.10">
    <property type="entry name" value="D-Amino Acid Oxidase, subunit A, domain 2"/>
    <property type="match status" value="1"/>
</dbReference>
<dbReference type="AlphaFoldDB" id="A0AAD0ZFJ3"/>
<comment type="cofactor">
    <cofactor evidence="1">
        <name>FAD</name>
        <dbReference type="ChEBI" id="CHEBI:57692"/>
    </cofactor>
</comment>
<keyword evidence="4" id="KW-0560">Oxidoreductase</keyword>
<dbReference type="PANTHER" id="PTHR10961">
    <property type="entry name" value="PEROXISOMAL SARCOSINE OXIDASE"/>
    <property type="match status" value="1"/>
</dbReference>
<dbReference type="InterPro" id="IPR036188">
    <property type="entry name" value="FAD/NAD-bd_sf"/>
</dbReference>
<evidence type="ECO:0000313" key="7">
    <source>
        <dbReference type="Proteomes" id="UP000280455"/>
    </source>
</evidence>
<evidence type="ECO:0000259" key="5">
    <source>
        <dbReference type="Pfam" id="PF01266"/>
    </source>
</evidence>
<dbReference type="PANTHER" id="PTHR10961:SF7">
    <property type="entry name" value="FAD DEPENDENT OXIDOREDUCTASE DOMAIN-CONTAINING PROTEIN"/>
    <property type="match status" value="1"/>
</dbReference>
<dbReference type="NCBIfam" id="NF008425">
    <property type="entry name" value="PRK11259.1"/>
    <property type="match status" value="1"/>
</dbReference>
<dbReference type="RefSeq" id="WP_124301334.1">
    <property type="nucleotide sequence ID" value="NZ_CP027749.1"/>
</dbReference>
<gene>
    <name evidence="6" type="ORF">C4K07_2285</name>
</gene>
<dbReference type="EMBL" id="CP027750">
    <property type="protein sequence ID" value="AZE29070.1"/>
    <property type="molecule type" value="Genomic_DNA"/>
</dbReference>
<dbReference type="InterPro" id="IPR006076">
    <property type="entry name" value="FAD-dep_OxRdtase"/>
</dbReference>